<accession>A0A2I0AKU7</accession>
<keyword evidence="11" id="KW-1185">Reference proteome</keyword>
<dbReference type="AlphaFoldDB" id="A0A2I0AKU7"/>
<evidence type="ECO:0000256" key="2">
    <source>
        <dbReference type="ARBA" id="ARBA00022737"/>
    </source>
</evidence>
<dbReference type="Proteomes" id="UP000236161">
    <property type="component" value="Unassembled WGS sequence"/>
</dbReference>
<dbReference type="PANTHER" id="PTHR47994">
    <property type="entry name" value="F14D16.11-RELATED"/>
    <property type="match status" value="1"/>
</dbReference>
<dbReference type="InterPro" id="IPR015495">
    <property type="entry name" value="Myb_TF_plants"/>
</dbReference>
<dbReference type="GO" id="GO:0000976">
    <property type="term" value="F:transcription cis-regulatory region binding"/>
    <property type="evidence" value="ECO:0007669"/>
    <property type="project" value="UniProtKB-ARBA"/>
</dbReference>
<feature type="domain" description="HTH myb-type" evidence="9">
    <location>
        <begin position="10"/>
        <end position="66"/>
    </location>
</feature>
<dbReference type="SUPFAM" id="SSF46689">
    <property type="entry name" value="Homeodomain-like"/>
    <property type="match status" value="1"/>
</dbReference>
<dbReference type="PROSITE" id="PS51294">
    <property type="entry name" value="HTH_MYB"/>
    <property type="match status" value="2"/>
</dbReference>
<feature type="compositionally biased region" description="Low complexity" evidence="7">
    <location>
        <begin position="181"/>
        <end position="194"/>
    </location>
</feature>
<evidence type="ECO:0000256" key="3">
    <source>
        <dbReference type="ARBA" id="ARBA00023015"/>
    </source>
</evidence>
<evidence type="ECO:0000256" key="6">
    <source>
        <dbReference type="ARBA" id="ARBA00023242"/>
    </source>
</evidence>
<evidence type="ECO:0000313" key="11">
    <source>
        <dbReference type="Proteomes" id="UP000236161"/>
    </source>
</evidence>
<dbReference type="InterPro" id="IPR009057">
    <property type="entry name" value="Homeodomain-like_sf"/>
</dbReference>
<dbReference type="EMBL" id="KZ451974">
    <property type="protein sequence ID" value="PKA56183.1"/>
    <property type="molecule type" value="Genomic_DNA"/>
</dbReference>
<dbReference type="FunFam" id="1.10.10.60:FF:000015">
    <property type="entry name" value="Transcription factor RAX3"/>
    <property type="match status" value="1"/>
</dbReference>
<feature type="domain" description="Myb-like" evidence="8">
    <location>
        <begin position="63"/>
        <end position="113"/>
    </location>
</feature>
<organism evidence="10 11">
    <name type="scientific">Apostasia shenzhenica</name>
    <dbReference type="NCBI Taxonomy" id="1088818"/>
    <lineage>
        <taxon>Eukaryota</taxon>
        <taxon>Viridiplantae</taxon>
        <taxon>Streptophyta</taxon>
        <taxon>Embryophyta</taxon>
        <taxon>Tracheophyta</taxon>
        <taxon>Spermatophyta</taxon>
        <taxon>Magnoliopsida</taxon>
        <taxon>Liliopsida</taxon>
        <taxon>Asparagales</taxon>
        <taxon>Orchidaceae</taxon>
        <taxon>Apostasioideae</taxon>
        <taxon>Apostasia</taxon>
    </lineage>
</organism>
<comment type="subcellular location">
    <subcellularLocation>
        <location evidence="1">Nucleus</location>
    </subcellularLocation>
</comment>
<feature type="domain" description="HTH myb-type" evidence="9">
    <location>
        <begin position="67"/>
        <end position="117"/>
    </location>
</feature>
<evidence type="ECO:0000256" key="1">
    <source>
        <dbReference type="ARBA" id="ARBA00004123"/>
    </source>
</evidence>
<dbReference type="PROSITE" id="PS50090">
    <property type="entry name" value="MYB_LIKE"/>
    <property type="match status" value="2"/>
</dbReference>
<feature type="domain" description="Myb-like" evidence="8">
    <location>
        <begin position="10"/>
        <end position="62"/>
    </location>
</feature>
<evidence type="ECO:0000256" key="7">
    <source>
        <dbReference type="SAM" id="MobiDB-lite"/>
    </source>
</evidence>
<dbReference type="Gene3D" id="1.10.10.60">
    <property type="entry name" value="Homeodomain-like"/>
    <property type="match status" value="2"/>
</dbReference>
<evidence type="ECO:0000259" key="8">
    <source>
        <dbReference type="PROSITE" id="PS50090"/>
    </source>
</evidence>
<evidence type="ECO:0000259" key="9">
    <source>
        <dbReference type="PROSITE" id="PS51294"/>
    </source>
</evidence>
<proteinExistence type="predicted"/>
<gene>
    <name evidence="10" type="primary">MYB28</name>
    <name evidence="10" type="ORF">AXF42_Ash011112</name>
</gene>
<keyword evidence="3" id="KW-0805">Transcription regulation</keyword>
<keyword evidence="5" id="KW-0804">Transcription</keyword>
<dbReference type="CDD" id="cd00167">
    <property type="entry name" value="SANT"/>
    <property type="match status" value="2"/>
</dbReference>
<keyword evidence="2" id="KW-0677">Repeat</keyword>
<dbReference type="Pfam" id="PF00249">
    <property type="entry name" value="Myb_DNA-binding"/>
    <property type="match status" value="2"/>
</dbReference>
<dbReference type="InterPro" id="IPR001005">
    <property type="entry name" value="SANT/Myb"/>
</dbReference>
<dbReference type="FunFam" id="1.10.10.60:FF:000394">
    <property type="entry name" value="MYB transcription factor"/>
    <property type="match status" value="1"/>
</dbReference>
<keyword evidence="4" id="KW-0238">DNA-binding</keyword>
<dbReference type="InterPro" id="IPR017930">
    <property type="entry name" value="Myb_dom"/>
</dbReference>
<dbReference type="GO" id="GO:0005634">
    <property type="term" value="C:nucleus"/>
    <property type="evidence" value="ECO:0007669"/>
    <property type="project" value="UniProtKB-SubCell"/>
</dbReference>
<protein>
    <submittedName>
        <fullName evidence="10">Transcription factor MYB28</fullName>
    </submittedName>
</protein>
<name>A0A2I0AKU7_9ASPA</name>
<keyword evidence="6" id="KW-0539">Nucleus</keyword>
<sequence>MTRPPCCDELMSVKKGLWTPEEDAKLLAYVSNHGTGNWTNVPKRAGLKRCGKSCRLRWTNYLRPNLKHEGFTPHEEELIVTLHANIGSRWSVIASQLPGRTDNDVKNYWNTKLSKRLALNGIDPVTHRPIADVKESITSLQISAAATTAASAAARRCRSPHVFANGDLRNTHFANDVISPTSSSSSSSTASTAANQNPISNAGTPPPPPLPDVDWVDFLAEDASLYLEELDAHLASPAAAPASTSSTILSKAPPGDGDGGFRSTEEVSDIVQGVTASDGWSSFVDGILNRDRQLMSEFAGLTPDLDLL</sequence>
<evidence type="ECO:0000256" key="4">
    <source>
        <dbReference type="ARBA" id="ARBA00023125"/>
    </source>
</evidence>
<dbReference type="SMART" id="SM00717">
    <property type="entry name" value="SANT"/>
    <property type="match status" value="2"/>
</dbReference>
<evidence type="ECO:0000313" key="10">
    <source>
        <dbReference type="EMBL" id="PKA56183.1"/>
    </source>
</evidence>
<dbReference type="OrthoDB" id="2143914at2759"/>
<dbReference type="PANTHER" id="PTHR47994:SF5">
    <property type="entry name" value="F14D16.11-RELATED"/>
    <property type="match status" value="1"/>
</dbReference>
<feature type="region of interest" description="Disordered" evidence="7">
    <location>
        <begin position="241"/>
        <end position="263"/>
    </location>
</feature>
<evidence type="ECO:0000256" key="5">
    <source>
        <dbReference type="ARBA" id="ARBA00023163"/>
    </source>
</evidence>
<reference evidence="10 11" key="1">
    <citation type="journal article" date="2017" name="Nature">
        <title>The Apostasia genome and the evolution of orchids.</title>
        <authorList>
            <person name="Zhang G.Q."/>
            <person name="Liu K.W."/>
            <person name="Li Z."/>
            <person name="Lohaus R."/>
            <person name="Hsiao Y.Y."/>
            <person name="Niu S.C."/>
            <person name="Wang J.Y."/>
            <person name="Lin Y.C."/>
            <person name="Xu Q."/>
            <person name="Chen L.J."/>
            <person name="Yoshida K."/>
            <person name="Fujiwara S."/>
            <person name="Wang Z.W."/>
            <person name="Zhang Y.Q."/>
            <person name="Mitsuda N."/>
            <person name="Wang M."/>
            <person name="Liu G.H."/>
            <person name="Pecoraro L."/>
            <person name="Huang H.X."/>
            <person name="Xiao X.J."/>
            <person name="Lin M."/>
            <person name="Wu X.Y."/>
            <person name="Wu W.L."/>
            <person name="Chen Y.Y."/>
            <person name="Chang S.B."/>
            <person name="Sakamoto S."/>
            <person name="Ohme-Takagi M."/>
            <person name="Yagi M."/>
            <person name="Zeng S.J."/>
            <person name="Shen C.Y."/>
            <person name="Yeh C.M."/>
            <person name="Luo Y.B."/>
            <person name="Tsai W.C."/>
            <person name="Van de Peer Y."/>
            <person name="Liu Z.J."/>
        </authorList>
    </citation>
    <scope>NUCLEOTIDE SEQUENCE [LARGE SCALE GENOMIC DNA]</scope>
    <source>
        <strain evidence="11">cv. Shenzhen</strain>
        <tissue evidence="10">Stem</tissue>
    </source>
</reference>
<feature type="region of interest" description="Disordered" evidence="7">
    <location>
        <begin position="175"/>
        <end position="214"/>
    </location>
</feature>